<keyword evidence="1" id="KW-0732">Signal</keyword>
<dbReference type="AlphaFoldDB" id="A0A6J4IUC3"/>
<reference evidence="2" key="1">
    <citation type="submission" date="2020-02" db="EMBL/GenBank/DDBJ databases">
        <authorList>
            <person name="Meier V. D."/>
        </authorList>
    </citation>
    <scope>NUCLEOTIDE SEQUENCE</scope>
    <source>
        <strain evidence="2">AVDCRST_MAG56</strain>
    </source>
</reference>
<feature type="signal peptide" evidence="1">
    <location>
        <begin position="1"/>
        <end position="21"/>
    </location>
</feature>
<proteinExistence type="predicted"/>
<evidence type="ECO:0000256" key="1">
    <source>
        <dbReference type="SAM" id="SignalP"/>
    </source>
</evidence>
<sequence length="161" mass="17021">MKTFFLLFVSLLALRGTVCLAQAKSDSIQTRKVFGGTRFELNGKQLTARKLSLMTRSNPAAQAEMKKARTNHALGSLISVAGGFLIGYQLGGLIRGDQPNWLVAGAGVGLLGLSVPFGVGYNKHATRAVELYNAGLGAANTPGVNVRAGFAFNHIRLGVTF</sequence>
<gene>
    <name evidence="2" type="ORF">AVDCRST_MAG56-2528</name>
</gene>
<evidence type="ECO:0000313" key="2">
    <source>
        <dbReference type="EMBL" id="CAA9260918.1"/>
    </source>
</evidence>
<organism evidence="2">
    <name type="scientific">uncultured Cytophagales bacterium</name>
    <dbReference type="NCBI Taxonomy" id="158755"/>
    <lineage>
        <taxon>Bacteria</taxon>
        <taxon>Pseudomonadati</taxon>
        <taxon>Bacteroidota</taxon>
        <taxon>Sphingobacteriia</taxon>
        <taxon>Sphingobacteriales</taxon>
        <taxon>environmental samples</taxon>
    </lineage>
</organism>
<name>A0A6J4IUC3_9SPHI</name>
<feature type="chain" id="PRO_5026700852" evidence="1">
    <location>
        <begin position="22"/>
        <end position="161"/>
    </location>
</feature>
<accession>A0A6J4IUC3</accession>
<protein>
    <submittedName>
        <fullName evidence="2">Uncharacterized protein</fullName>
    </submittedName>
</protein>
<dbReference type="EMBL" id="CADCTQ010000222">
    <property type="protein sequence ID" value="CAA9260918.1"/>
    <property type="molecule type" value="Genomic_DNA"/>
</dbReference>